<dbReference type="GO" id="GO:0043527">
    <property type="term" value="C:tRNA methyltransferase complex"/>
    <property type="evidence" value="ECO:0007669"/>
    <property type="project" value="TreeGrafter"/>
</dbReference>
<proteinExistence type="predicted"/>
<dbReference type="GO" id="GO:0006400">
    <property type="term" value="P:tRNA modification"/>
    <property type="evidence" value="ECO:0007669"/>
    <property type="project" value="TreeGrafter"/>
</dbReference>
<keyword evidence="7" id="KW-1185">Reference proteome</keyword>
<dbReference type="GO" id="GO:0005829">
    <property type="term" value="C:cytosol"/>
    <property type="evidence" value="ECO:0007669"/>
    <property type="project" value="TreeGrafter"/>
</dbReference>
<dbReference type="InterPro" id="IPR036322">
    <property type="entry name" value="WD40_repeat_dom_sf"/>
</dbReference>
<dbReference type="GO" id="GO:0036265">
    <property type="term" value="P:RNA (guanine-N7)-methylation"/>
    <property type="evidence" value="ECO:0007669"/>
    <property type="project" value="InterPro"/>
</dbReference>
<evidence type="ECO:0000313" key="6">
    <source>
        <dbReference type="EMBL" id="CAZ83042.1"/>
    </source>
</evidence>
<dbReference type="EMBL" id="FN430194">
    <property type="protein sequence ID" value="CAZ83042.1"/>
    <property type="molecule type" value="Genomic_DNA"/>
</dbReference>
<feature type="compositionally biased region" description="Gly residues" evidence="5">
    <location>
        <begin position="184"/>
        <end position="200"/>
    </location>
</feature>
<evidence type="ECO:0000256" key="4">
    <source>
        <dbReference type="ARBA" id="ARBA00023242"/>
    </source>
</evidence>
<evidence type="ECO:0000256" key="5">
    <source>
        <dbReference type="SAM" id="MobiDB-lite"/>
    </source>
</evidence>
<dbReference type="SUPFAM" id="SSF50978">
    <property type="entry name" value="WD40 repeat-like"/>
    <property type="match status" value="1"/>
</dbReference>
<dbReference type="PANTHER" id="PTHR16288">
    <property type="entry name" value="WD40 REPEAT PROTEIN 4"/>
    <property type="match status" value="1"/>
</dbReference>
<protein>
    <submittedName>
        <fullName evidence="6">(Perigord truffle) hypothetical protein</fullName>
    </submittedName>
</protein>
<dbReference type="InterPro" id="IPR028884">
    <property type="entry name" value="Trm82"/>
</dbReference>
<dbReference type="GO" id="GO:0005634">
    <property type="term" value="C:nucleus"/>
    <property type="evidence" value="ECO:0007669"/>
    <property type="project" value="UniProtKB-SubCell"/>
</dbReference>
<dbReference type="STRING" id="656061.D5GEU9"/>
<accession>D5GEU9</accession>
<comment type="subcellular location">
    <subcellularLocation>
        <location evidence="1">Nucleus</location>
    </subcellularLocation>
</comment>
<dbReference type="InParanoid" id="D5GEU9"/>
<organism evidence="6 7">
    <name type="scientific">Tuber melanosporum (strain Mel28)</name>
    <name type="common">Perigord black truffle</name>
    <dbReference type="NCBI Taxonomy" id="656061"/>
    <lineage>
        <taxon>Eukaryota</taxon>
        <taxon>Fungi</taxon>
        <taxon>Dikarya</taxon>
        <taxon>Ascomycota</taxon>
        <taxon>Pezizomycotina</taxon>
        <taxon>Pezizomycetes</taxon>
        <taxon>Pezizales</taxon>
        <taxon>Tuberaceae</taxon>
        <taxon>Tuber</taxon>
    </lineage>
</organism>
<feature type="region of interest" description="Disordered" evidence="5">
    <location>
        <begin position="180"/>
        <end position="202"/>
    </location>
</feature>
<evidence type="ECO:0000256" key="1">
    <source>
        <dbReference type="ARBA" id="ARBA00004123"/>
    </source>
</evidence>
<dbReference type="Proteomes" id="UP000006911">
    <property type="component" value="Unassembled WGS sequence"/>
</dbReference>
<keyword evidence="3" id="KW-0677">Repeat</keyword>
<evidence type="ECO:0000256" key="3">
    <source>
        <dbReference type="ARBA" id="ARBA00022737"/>
    </source>
</evidence>
<gene>
    <name evidence="6" type="ORF">GSTUM_00001402001</name>
</gene>
<feature type="region of interest" description="Disordered" evidence="5">
    <location>
        <begin position="34"/>
        <end position="54"/>
    </location>
</feature>
<dbReference type="PANTHER" id="PTHR16288:SF0">
    <property type="entry name" value="TRNA (GUANINE-N(7)-)-METHYLTRANSFERASE NON-CATALYTIC SUBUNIT WDR4"/>
    <property type="match status" value="1"/>
</dbReference>
<dbReference type="eggNOG" id="KOG3914">
    <property type="taxonomic scope" value="Eukaryota"/>
</dbReference>
<keyword evidence="2" id="KW-0853">WD repeat</keyword>
<name>D5GEU9_TUBMM</name>
<keyword evidence="4" id="KW-0539">Nucleus</keyword>
<dbReference type="GeneID" id="9188580"/>
<dbReference type="HOGENOM" id="CLU_915835_0_0_1"/>
<dbReference type="RefSeq" id="XP_002838851.1">
    <property type="nucleotide sequence ID" value="XM_002838805.1"/>
</dbReference>
<sequence length="304" mass="33245">MPKRPCALALTDSDNTILVADKFGDVYSLPLLPPEPAPAVPPATTPKDSGSKRQRTEITHDLPFAHKLLLGHVSMLTDLLSITITTQEGRKRKYIITADRDEHIRVSRYPQSWVIEGFCLGHTAFVSRLLVPGWAPQEVLSGGGDGWLGRWRWADGKCLQKIEVARALEGIVGRRVVGGKEGDGSGCGGNRDGAEGLGGGNKDKEEVVKPAVVGIWEVPERRIVIVAFERYTTIFFPPDPPENRGGVSIAHTFQKTFIVFLVPLANLVLPSAPTLHYHTQYRVTSATLCLGRPCYTVSATHYTC</sequence>
<evidence type="ECO:0000256" key="2">
    <source>
        <dbReference type="ARBA" id="ARBA00022574"/>
    </source>
</evidence>
<feature type="compositionally biased region" description="Pro residues" evidence="5">
    <location>
        <begin position="34"/>
        <end position="44"/>
    </location>
</feature>
<evidence type="ECO:0000313" key="7">
    <source>
        <dbReference type="Proteomes" id="UP000006911"/>
    </source>
</evidence>
<dbReference type="AlphaFoldDB" id="D5GEU9"/>
<dbReference type="KEGG" id="tml:GSTUM_00001402001"/>
<reference evidence="6 7" key="1">
    <citation type="journal article" date="2010" name="Nature">
        <title>Perigord black truffle genome uncovers evolutionary origins and mechanisms of symbiosis.</title>
        <authorList>
            <person name="Martin F."/>
            <person name="Kohler A."/>
            <person name="Murat C."/>
            <person name="Balestrini R."/>
            <person name="Coutinho P.M."/>
            <person name="Jaillon O."/>
            <person name="Montanini B."/>
            <person name="Morin E."/>
            <person name="Noel B."/>
            <person name="Percudani R."/>
            <person name="Porcel B."/>
            <person name="Rubini A."/>
            <person name="Amicucci A."/>
            <person name="Amselem J."/>
            <person name="Anthouard V."/>
            <person name="Arcioni S."/>
            <person name="Artiguenave F."/>
            <person name="Aury J.M."/>
            <person name="Ballario P."/>
            <person name="Bolchi A."/>
            <person name="Brenna A."/>
            <person name="Brun A."/>
            <person name="Buee M."/>
            <person name="Cantarel B."/>
            <person name="Chevalier G."/>
            <person name="Couloux A."/>
            <person name="Da Silva C."/>
            <person name="Denoeud F."/>
            <person name="Duplessis S."/>
            <person name="Ghignone S."/>
            <person name="Hilselberger B."/>
            <person name="Iotti M."/>
            <person name="Marcais B."/>
            <person name="Mello A."/>
            <person name="Miranda M."/>
            <person name="Pacioni G."/>
            <person name="Quesneville H."/>
            <person name="Riccioni C."/>
            <person name="Ruotolo R."/>
            <person name="Splivallo R."/>
            <person name="Stocchi V."/>
            <person name="Tisserant E."/>
            <person name="Viscomi A.R."/>
            <person name="Zambonelli A."/>
            <person name="Zampieri E."/>
            <person name="Henrissat B."/>
            <person name="Lebrun M.H."/>
            <person name="Paolocci F."/>
            <person name="Bonfante P."/>
            <person name="Ottonello S."/>
            <person name="Wincker P."/>
        </authorList>
    </citation>
    <scope>NUCLEOTIDE SEQUENCE [LARGE SCALE GENOMIC DNA]</scope>
    <source>
        <strain evidence="6 7">Mel28</strain>
    </source>
</reference>